<keyword evidence="3" id="KW-1185">Reference proteome</keyword>
<feature type="compositionally biased region" description="Basic and acidic residues" evidence="1">
    <location>
        <begin position="366"/>
        <end position="375"/>
    </location>
</feature>
<dbReference type="AlphaFoldDB" id="A0A8T2P1E3"/>
<evidence type="ECO:0000256" key="1">
    <source>
        <dbReference type="SAM" id="MobiDB-lite"/>
    </source>
</evidence>
<gene>
    <name evidence="2" type="ORF">JZ751_013634</name>
</gene>
<feature type="region of interest" description="Disordered" evidence="1">
    <location>
        <begin position="246"/>
        <end position="408"/>
    </location>
</feature>
<feature type="compositionally biased region" description="Gly residues" evidence="1">
    <location>
        <begin position="300"/>
        <end position="317"/>
    </location>
</feature>
<comment type="caution">
    <text evidence="2">The sequence shown here is derived from an EMBL/GenBank/DDBJ whole genome shotgun (WGS) entry which is preliminary data.</text>
</comment>
<evidence type="ECO:0000313" key="3">
    <source>
        <dbReference type="Proteomes" id="UP000824540"/>
    </source>
</evidence>
<dbReference type="EMBL" id="JAFBMS010000023">
    <property type="protein sequence ID" value="KAG9343468.1"/>
    <property type="molecule type" value="Genomic_DNA"/>
</dbReference>
<feature type="compositionally biased region" description="Acidic residues" evidence="1">
    <location>
        <begin position="263"/>
        <end position="275"/>
    </location>
</feature>
<proteinExistence type="predicted"/>
<name>A0A8T2P1E3_9TELE</name>
<reference evidence="2" key="1">
    <citation type="thesis" date="2021" institute="BYU ScholarsArchive" country="Provo, UT, USA">
        <title>Applications of and Algorithms for Genome Assembly and Genomic Analyses with an Emphasis on Marine Teleosts.</title>
        <authorList>
            <person name="Pickett B.D."/>
        </authorList>
    </citation>
    <scope>NUCLEOTIDE SEQUENCE</scope>
    <source>
        <strain evidence="2">HI-2016</strain>
    </source>
</reference>
<accession>A0A8T2P1E3</accession>
<evidence type="ECO:0000313" key="2">
    <source>
        <dbReference type="EMBL" id="KAG9343468.1"/>
    </source>
</evidence>
<sequence length="408" mass="43504">MTLKCGVDRQDHPPLAGLGARGATLTVGWPPHSLGLDEEEEEVVRGELRPGRGEEHSDLDWRQDRQLSKCHFMVNCQELRHKRKSIERRKCFRTPNFEHHRVIAPCLAAETLLARDGRGGAASSSSALSRREGGVEKHRSSCGPECRVRGRPFLRRPPSDARCFLFPSRPLPDPVGAPLKLVSLKGLCTEFQRTSSFLGLEEGPWAGPEVGPWVGPEAWVGPELWAAAATANDDWWEGLPIMVMEKGSSGDSKMAAPRSLSFWDEEEEEAPEAEDVFFSPWETEKGSPPPRPSRVRRGRAGGAQGSGEGVEAGGSISGAGPRPKAGKPLKKAGSSSGAGLGERGPAEEEDHTPTGSSCSVGVRPGEGSRKADRKGSGARPRPVDSLLCAAVTDGQAAQPVGSGEGPSG</sequence>
<dbReference type="Proteomes" id="UP000824540">
    <property type="component" value="Unassembled WGS sequence"/>
</dbReference>
<organism evidence="2 3">
    <name type="scientific">Albula glossodonta</name>
    <name type="common">roundjaw bonefish</name>
    <dbReference type="NCBI Taxonomy" id="121402"/>
    <lineage>
        <taxon>Eukaryota</taxon>
        <taxon>Metazoa</taxon>
        <taxon>Chordata</taxon>
        <taxon>Craniata</taxon>
        <taxon>Vertebrata</taxon>
        <taxon>Euteleostomi</taxon>
        <taxon>Actinopterygii</taxon>
        <taxon>Neopterygii</taxon>
        <taxon>Teleostei</taxon>
        <taxon>Albuliformes</taxon>
        <taxon>Albulidae</taxon>
        <taxon>Albula</taxon>
    </lineage>
</organism>
<protein>
    <submittedName>
        <fullName evidence="2">Uncharacterized protein</fullName>
    </submittedName>
</protein>